<feature type="compositionally biased region" description="Low complexity" evidence="1">
    <location>
        <begin position="994"/>
        <end position="1006"/>
    </location>
</feature>
<evidence type="ECO:0000259" key="4">
    <source>
        <dbReference type="Pfam" id="PF14228"/>
    </source>
</evidence>
<dbReference type="EMBL" id="JAAAIM010000367">
    <property type="protein sequence ID" value="KAG0289103.1"/>
    <property type="molecule type" value="Genomic_DNA"/>
</dbReference>
<dbReference type="PANTHER" id="PTHR12295">
    <property type="entry name" value="FURRY-RELATED"/>
    <property type="match status" value="1"/>
</dbReference>
<feature type="compositionally biased region" description="Polar residues" evidence="1">
    <location>
        <begin position="2663"/>
        <end position="2677"/>
    </location>
</feature>
<feature type="compositionally biased region" description="Basic and acidic residues" evidence="1">
    <location>
        <begin position="2520"/>
        <end position="2530"/>
    </location>
</feature>
<reference evidence="5 6" key="1">
    <citation type="journal article" date="2020" name="Fungal Divers.">
        <title>Resolving the Mortierellaceae phylogeny through synthesis of multi-gene phylogenetics and phylogenomics.</title>
        <authorList>
            <person name="Vandepol N."/>
            <person name="Liber J."/>
            <person name="Desiro A."/>
            <person name="Na H."/>
            <person name="Kennedy M."/>
            <person name="Barry K."/>
            <person name="Grigoriev I.V."/>
            <person name="Miller A.N."/>
            <person name="O'Donnell K."/>
            <person name="Stajich J.E."/>
            <person name="Bonito G."/>
        </authorList>
    </citation>
    <scope>NUCLEOTIDE SEQUENCE [LARGE SCALE GENOMIC DNA]</scope>
    <source>
        <strain evidence="5 6">AD045</strain>
    </source>
</reference>
<feature type="region of interest" description="Disordered" evidence="1">
    <location>
        <begin position="135"/>
        <end position="196"/>
    </location>
</feature>
<dbReference type="Pfam" id="PF14225">
    <property type="entry name" value="MOR2-PAG1_C"/>
    <property type="match status" value="1"/>
</dbReference>
<feature type="region of interest" description="Disordered" evidence="1">
    <location>
        <begin position="1"/>
        <end position="96"/>
    </location>
</feature>
<keyword evidence="6" id="KW-1185">Reference proteome</keyword>
<feature type="compositionally biased region" description="Low complexity" evidence="1">
    <location>
        <begin position="7"/>
        <end position="25"/>
    </location>
</feature>
<organism evidence="5 6">
    <name type="scientific">Linnemannia gamsii</name>
    <dbReference type="NCBI Taxonomy" id="64522"/>
    <lineage>
        <taxon>Eukaryota</taxon>
        <taxon>Fungi</taxon>
        <taxon>Fungi incertae sedis</taxon>
        <taxon>Mucoromycota</taxon>
        <taxon>Mortierellomycotina</taxon>
        <taxon>Mortierellomycetes</taxon>
        <taxon>Mortierellales</taxon>
        <taxon>Mortierellaceae</taxon>
        <taxon>Linnemannia</taxon>
    </lineage>
</organism>
<feature type="compositionally biased region" description="Polar residues" evidence="1">
    <location>
        <begin position="970"/>
        <end position="993"/>
    </location>
</feature>
<feature type="compositionally biased region" description="Polar residues" evidence="1">
    <location>
        <begin position="2446"/>
        <end position="2455"/>
    </location>
</feature>
<sequence>MAHNGDNNTNNITSNNNNINNNVSNDTPRRDPQSGGSSLQGSSTGPSASPANVGSGHRPALNEWKFPSTTRVATPVPLELPPPPQQQDSYPTGASSPAIAQMAQFQQQQQPLDYFNQPTSSYALSAQQQLQQQHLQQQQQQQQQQHQVQHQQNSQPFSINLGGGGGGQFRDGAHTPRSPYSLIGSKDNIHGEPPSQDALLQLQNGLLQAQSLQTSSHSHSQSQDSTGTATELSGIGMLHHMPAYHYQLQHDVAQPGHSFPPPPPPPPHDLQLLQPHQQQGMSLTPHQLQTPSEFALKMLFTQFVKMAEAKLNAMVQIPLQDSEPDILSPLKQGVDPKFDKLLASLGSVARHRPKPVIDCVMLWRKSKIDSLDDNTKSTSGDWSINFKFRDPKTVIKERKSVVSLFIMSRSLIEIVSQVQKDTLPDELGSRLEEIVFSQLETVDPEFVQRSANRTANMNALVELMGSLSNVRFATVSDRFIAELEKYKTGAPVKDKEVELRMEMLIRGMRYLNLKLYPMDCLDDTADFLQSCAGFFKLARGIRIKHAYAELFVQLLTPVAKVALAEVNHPNWSKTVELIFPKARKMINKPRHVQVAFPLVTMLLCVSKKDFFMKHWQSIFDACREKFKDKAMRQIALTCASQLLWVFLFRCSDETNTTYRKLDDIVKALFPSHRRSSTMLDGSLGHYVRFIHFIGARQPDYATRSIIFLLMNLESFTNVIYTNLTMDMISPERMTIAVRAFMLILADLDKTGNRPPFPTAGDAVNMVSDSDTASDILEPSVINRAGMRDTYDQMIAVLGKIAIVCDRNYGQTTILEEKYTTARSMFSAAALMATATGDGGASMVHQYSTLAVSYNREKQVYFDLMTAWVTCLPRCMPSGIHLQRIIEMLCRYTAHVDPELRKASAAALVRIAKQCSSQMVVAGYSAFVCTVEDRLSELLAGLSVPGSGTPAETGLLGIYIQILEAWIQDTRTQAQQERESNSANTTTSNDGPVNTSSAPMASPATSTEGSRSFSSYAPEVNLATQLHTTEENGLLFLCSPSPIIRRYAVTILKLAASFDRPEAQSAAASTEPNKETVMPASISVRPRMEITRVYHLLQSAVQELLQVDESGNALKDCPLALQELIRLQIHHQKGSGEVFSLLAGSEHSVDVGIWRSSFPLLVTKIFHFFPGLCEPCLDTVSRRLMILYPAIMTTTDLALNSTLASKFSIKTTQVATEEMVEQWRTYLIFVCSTMIRHEHQSPAAPGHGRKKSAPTEKITCARDLFRLVLPLLYSDRHSIRESVVASLGRINVHLYKAMLEDIQPLLFSIHDDFRSKNGIKPPYNGKRNKKIDRLRAEIAHIFDLTAPLLRSPALVHDDLITSSLKGYVRETTNFLLDTEVKQEWEFVKLRTHFCGFVCHSYNGVSQIGNSETIVPFEYRLSLFKLFGDWCGHGPSTFIRDSENRSIWFGHDPSNEIQMEEKFDLEMAALRAMASLCQGPINNMSPNQRPDRPRACFNIEEVFRWIESVFRSPDERLYTIAQSALEALLIHNQDRADLLEDALNQCYAGDMSQKFIQGHFTALVDIIVRIESYPCQVHQMLSLALFKCGDSNIHIRTLAIKLLKVVEARYLTDTCAGEYEIGIVNKLPTIYRQAQYVLSARLAQDQAEQTYSLLSEAMMRFDLVRTVWRGEMLYYIAPWVGNVELVVDEDDELSLTSFVVLTNLFYLTVKYGDDHVKEIEKLWVQLVAGDNFANIRPIIVFLLDLGLEKRNPEFVHPAKKVIVFLGRTSACSRMVDILIQEISPRAMVPKLKQERNHIQPPFVSEFFLANLDSLINGREKRPAFSRGQLATVLLVDLAVEAGADLRRHLPLLLQALFVQLDHYTALICDQTRSLLVHLIHSIIIRESRSIDIIDQSNELVDFLNAKEGKPLWAYDDIITLNTRDSPELESLVCRSVQVFQASEVEIRQQWGETALQWATACPVRHIACRSFQIFRALAPSFNQHMLADMLARLSNTVADKSQEIQAFAMEILISLQSIIERFDSARMLQFPQIFWGSIACLYTGHDQEYLEGLKILETVTESLDLMDPPTLEFMLSYFPEQWEGDFMGIQPLLLKGLRSVNTEQISLRLLRRIMFVSQNALIDPSEHRVVFLFLGVLPLLAEGYENNDINDNCLQWAQDISTIAERDGYYNIVHLLGAYSKQRFRTKDDFWRQIAVLLRDLFIPELQAEMILFFMRLLYNSPGLYKHKSLKILKLLLPLVDTTRIEFLEIGPELVMPLLRLLLHAEYATEALEVLDAAMNLSEQSAEIFKIRVPLDAQSPGLNFEDMTKGILGGGTGLERRSMSDNWSEPRREHFWQMTRANVNAVVLTCTGTGYWGADVELLAEHEMSQLGYPMGAGGMPMDFVDRDGMHIGLDSNSAFGAAYSMDRSDEMNGSQVQYGHLVSALDDLTEHFAESARFNDGRKRESTTFGAQPYSDQNSQWNYRNSLLGGVNDPSLQGEAGLGLGGVKGVGGSGGDGLALTVGGPGFNRGHQRHSRHSSKGSRDEFGSFFSPHHERIVEDDEEESTLMAAEILNKSLSINRSYSSIRSSFLMEPSSFNSGLPGPDLATDVVDGSSRSIQPGVGPRLGSPVLGLVPNSSFAGRGPGGSGSGHRVRLQAPGQGHHAQRSSGSGSSAMSGGGLNNSQISQSSSMAARNRGNQGHRAPSSNNGSNSSSVMASSAGAVGATGAGGWNSNGRTVSGHRTRASCDDLSLSSSDDDDDDDDESTDSDGDYSSHQSHSFHQDQYEEEGRARENSLERTGGMTMHVKGHGGSSAWTSIDNTTTGEATRRGQTTPTPGQSRPGSRSGSRPSSRSESRPSSRSESRPGSVPVSPATKRVMDRVSSRLGGLSSGGEFVGLPNVYLSQK</sequence>
<feature type="compositionally biased region" description="Low complexity" evidence="1">
    <location>
        <begin position="2818"/>
        <end position="2829"/>
    </location>
</feature>
<feature type="region of interest" description="Disordered" evidence="1">
    <location>
        <begin position="2587"/>
        <end position="2884"/>
    </location>
</feature>
<feature type="domain" description="Cell morphogenesis protein C-terminal" evidence="3">
    <location>
        <begin position="2029"/>
        <end position="2280"/>
    </location>
</feature>
<feature type="region of interest" description="Disordered" evidence="1">
    <location>
        <begin position="2436"/>
        <end position="2455"/>
    </location>
</feature>
<feature type="compositionally biased region" description="Low complexity" evidence="1">
    <location>
        <begin position="2682"/>
        <end position="2702"/>
    </location>
</feature>
<evidence type="ECO:0000313" key="5">
    <source>
        <dbReference type="EMBL" id="KAG0289103.1"/>
    </source>
</evidence>
<feature type="region of interest" description="Disordered" evidence="1">
    <location>
        <begin position="970"/>
        <end position="1011"/>
    </location>
</feature>
<feature type="compositionally biased region" description="Acidic residues" evidence="1">
    <location>
        <begin position="2734"/>
        <end position="2749"/>
    </location>
</feature>
<feature type="compositionally biased region" description="Basic residues" evidence="1">
    <location>
        <begin position="2509"/>
        <end position="2519"/>
    </location>
</feature>
<feature type="domain" description="Cell morphogenesis central region" evidence="4">
    <location>
        <begin position="1517"/>
        <end position="1785"/>
    </location>
</feature>
<protein>
    <submittedName>
        <fullName evidence="5">Cell morphogenesis protein PAG1</fullName>
    </submittedName>
</protein>
<name>A0ABQ7K0N9_9FUNG</name>
<feature type="region of interest" description="Disordered" evidence="1">
    <location>
        <begin position="2500"/>
        <end position="2530"/>
    </location>
</feature>
<dbReference type="InterPro" id="IPR029473">
    <property type="entry name" value="MOR2-PAG1_mid"/>
</dbReference>
<dbReference type="InterPro" id="IPR039867">
    <property type="entry name" value="Furry/Tao3/Mor2"/>
</dbReference>
<dbReference type="PANTHER" id="PTHR12295:SF30">
    <property type="entry name" value="PROTEIN FURRY"/>
    <property type="match status" value="1"/>
</dbReference>
<feature type="compositionally biased region" description="Low complexity" evidence="1">
    <location>
        <begin position="210"/>
        <end position="226"/>
    </location>
</feature>
<feature type="compositionally biased region" description="Low complexity" evidence="1">
    <location>
        <begin position="34"/>
        <end position="49"/>
    </location>
</feature>
<feature type="compositionally biased region" description="Polar residues" evidence="1">
    <location>
        <begin position="2792"/>
        <end position="2817"/>
    </location>
</feature>
<dbReference type="Pfam" id="PF14228">
    <property type="entry name" value="MOR2-PAG1_mid"/>
    <property type="match status" value="3"/>
</dbReference>
<dbReference type="SUPFAM" id="SSF48371">
    <property type="entry name" value="ARM repeat"/>
    <property type="match status" value="2"/>
</dbReference>
<dbReference type="Pfam" id="PF14222">
    <property type="entry name" value="MOR2-PAG1_N"/>
    <property type="match status" value="1"/>
</dbReference>
<dbReference type="InterPro" id="IPR025481">
    <property type="entry name" value="Cell_Morphogen_C"/>
</dbReference>
<feature type="domain" description="Cell morphogenesis central region" evidence="4">
    <location>
        <begin position="1809"/>
        <end position="1991"/>
    </location>
</feature>
<evidence type="ECO:0000259" key="2">
    <source>
        <dbReference type="Pfam" id="PF14222"/>
    </source>
</evidence>
<evidence type="ECO:0000256" key="1">
    <source>
        <dbReference type="SAM" id="MobiDB-lite"/>
    </source>
</evidence>
<feature type="domain" description="Cell morphogenesis protein N-terminal" evidence="2">
    <location>
        <begin position="397"/>
        <end position="966"/>
    </location>
</feature>
<feature type="domain" description="Cell morphogenesis central region" evidence="4">
    <location>
        <begin position="1207"/>
        <end position="1440"/>
    </location>
</feature>
<accession>A0ABQ7K0N9</accession>
<proteinExistence type="predicted"/>
<comment type="caution">
    <text evidence="5">The sequence shown here is derived from an EMBL/GenBank/DDBJ whole genome shotgun (WGS) entry which is preliminary data.</text>
</comment>
<feature type="region of interest" description="Disordered" evidence="1">
    <location>
        <begin position="210"/>
        <end position="229"/>
    </location>
</feature>
<dbReference type="Proteomes" id="UP001194696">
    <property type="component" value="Unassembled WGS sequence"/>
</dbReference>
<feature type="compositionally biased region" description="Basic and acidic residues" evidence="1">
    <location>
        <begin position="2830"/>
        <end position="2842"/>
    </location>
</feature>
<feature type="compositionally biased region" description="Basic and acidic residues" evidence="1">
    <location>
        <begin position="2436"/>
        <end position="2445"/>
    </location>
</feature>
<feature type="compositionally biased region" description="Low complexity" evidence="1">
    <location>
        <begin position="135"/>
        <end position="152"/>
    </location>
</feature>
<evidence type="ECO:0000259" key="3">
    <source>
        <dbReference type="Pfam" id="PF14225"/>
    </source>
</evidence>
<feature type="compositionally biased region" description="Basic and acidic residues" evidence="1">
    <location>
        <begin position="2759"/>
        <end position="2775"/>
    </location>
</feature>
<gene>
    <name evidence="5" type="primary">TAO3</name>
    <name evidence="5" type="ORF">BGZ96_007244</name>
</gene>
<dbReference type="InterPro" id="IPR016024">
    <property type="entry name" value="ARM-type_fold"/>
</dbReference>
<evidence type="ECO:0000313" key="6">
    <source>
        <dbReference type="Proteomes" id="UP001194696"/>
    </source>
</evidence>
<feature type="compositionally biased region" description="Low complexity" evidence="1">
    <location>
        <begin position="2638"/>
        <end position="2654"/>
    </location>
</feature>
<dbReference type="InterPro" id="IPR025614">
    <property type="entry name" value="Cell_morpho_N"/>
</dbReference>